<organism evidence="9 10">
    <name type="scientific">Ecytonucleospora hepatopenaei</name>
    <dbReference type="NCBI Taxonomy" id="646526"/>
    <lineage>
        <taxon>Eukaryota</taxon>
        <taxon>Fungi</taxon>
        <taxon>Fungi incertae sedis</taxon>
        <taxon>Microsporidia</taxon>
        <taxon>Enterocytozoonidae</taxon>
        <taxon>Ecytonucleospora</taxon>
    </lineage>
</organism>
<evidence type="ECO:0008006" key="11">
    <source>
        <dbReference type="Google" id="ProtNLM"/>
    </source>
</evidence>
<dbReference type="InterPro" id="IPR007599">
    <property type="entry name" value="DER1"/>
</dbReference>
<feature type="compositionally biased region" description="Polar residues" evidence="7">
    <location>
        <begin position="423"/>
        <end position="432"/>
    </location>
</feature>
<keyword evidence="6 8" id="KW-0472">Membrane</keyword>
<dbReference type="VEuPathDB" id="MicrosporidiaDB:EHP00_1649"/>
<dbReference type="OrthoDB" id="1716531at2759"/>
<evidence type="ECO:0000313" key="9">
    <source>
        <dbReference type="EMBL" id="OQS55362.1"/>
    </source>
</evidence>
<evidence type="ECO:0000256" key="7">
    <source>
        <dbReference type="SAM" id="MobiDB-lite"/>
    </source>
</evidence>
<feature type="transmembrane region" description="Helical" evidence="8">
    <location>
        <begin position="14"/>
        <end position="35"/>
    </location>
</feature>
<feature type="transmembrane region" description="Helical" evidence="8">
    <location>
        <begin position="99"/>
        <end position="132"/>
    </location>
</feature>
<feature type="compositionally biased region" description="Basic and acidic residues" evidence="7">
    <location>
        <begin position="579"/>
        <end position="590"/>
    </location>
</feature>
<feature type="transmembrane region" description="Helical" evidence="8">
    <location>
        <begin position="56"/>
        <end position="79"/>
    </location>
</feature>
<evidence type="ECO:0000256" key="3">
    <source>
        <dbReference type="ARBA" id="ARBA00022692"/>
    </source>
</evidence>
<feature type="region of interest" description="Disordered" evidence="7">
    <location>
        <begin position="409"/>
        <end position="474"/>
    </location>
</feature>
<feature type="compositionally biased region" description="Basic and acidic residues" evidence="7">
    <location>
        <begin position="601"/>
        <end position="616"/>
    </location>
</feature>
<evidence type="ECO:0000313" key="10">
    <source>
        <dbReference type="Proteomes" id="UP000192758"/>
    </source>
</evidence>
<protein>
    <recommendedName>
        <fullName evidence="11">Derlin</fullName>
    </recommendedName>
</protein>
<evidence type="ECO:0000256" key="4">
    <source>
        <dbReference type="ARBA" id="ARBA00022824"/>
    </source>
</evidence>
<dbReference type="GO" id="GO:0005789">
    <property type="term" value="C:endoplasmic reticulum membrane"/>
    <property type="evidence" value="ECO:0007669"/>
    <property type="project" value="UniProtKB-SubCell"/>
</dbReference>
<name>A0A1W0E830_9MICR</name>
<accession>A0A1W0E830</accession>
<comment type="similarity">
    <text evidence="2">Belongs to the derlin family.</text>
</comment>
<dbReference type="GO" id="GO:0006950">
    <property type="term" value="P:response to stress"/>
    <property type="evidence" value="ECO:0007669"/>
    <property type="project" value="UniProtKB-ARBA"/>
</dbReference>
<feature type="compositionally biased region" description="Basic and acidic residues" evidence="7">
    <location>
        <begin position="629"/>
        <end position="639"/>
    </location>
</feature>
<dbReference type="Proteomes" id="UP000192758">
    <property type="component" value="Unassembled WGS sequence"/>
</dbReference>
<gene>
    <name evidence="9" type="ORF">EHP00_1649</name>
</gene>
<dbReference type="PANTHER" id="PTHR11009">
    <property type="entry name" value="DER1-LIKE PROTEIN, DERLIN"/>
    <property type="match status" value="1"/>
</dbReference>
<dbReference type="AlphaFoldDB" id="A0A1W0E830"/>
<feature type="compositionally biased region" description="Acidic residues" evidence="7">
    <location>
        <begin position="642"/>
        <end position="667"/>
    </location>
</feature>
<feature type="compositionally biased region" description="Basic and acidic residues" evidence="7">
    <location>
        <begin position="436"/>
        <end position="471"/>
    </location>
</feature>
<proteinExistence type="inferred from homology"/>
<feature type="compositionally biased region" description="Acidic residues" evidence="7">
    <location>
        <begin position="569"/>
        <end position="578"/>
    </location>
</feature>
<feature type="region of interest" description="Disordered" evidence="7">
    <location>
        <begin position="563"/>
        <end position="681"/>
    </location>
</feature>
<keyword evidence="4" id="KW-0256">Endoplasmic reticulum</keyword>
<dbReference type="Pfam" id="PF04511">
    <property type="entry name" value="DER1"/>
    <property type="match status" value="1"/>
</dbReference>
<keyword evidence="3 8" id="KW-0812">Transmembrane</keyword>
<evidence type="ECO:0000256" key="5">
    <source>
        <dbReference type="ARBA" id="ARBA00022989"/>
    </source>
</evidence>
<evidence type="ECO:0000256" key="2">
    <source>
        <dbReference type="ARBA" id="ARBA00008917"/>
    </source>
</evidence>
<sequence>MANVLVYLFKTTPAITKVLMLLIFILNASTSLGYVHGSSFMISRYHLKEILKGDLLAFYRFFTFSLYFGAPNIDNFLHILFFYRYSCMLEESYMYISEYIWVILWVQISLLVSSMFTISAMGPALACVVTFLWTRKNPRALVQAYGFVSFNAFYIPFILPVFSLLHTQTINIEELLGIVCGQIIYFFKECYSKFGYNILKTPCWLHKICKETHECCKKKKEEISKSSIDNKIRNDIRIAKEKAIEESGKDADDYDSDDFTEKTITPKTQEMFKKKFMSVDKHLEDKSDEESSTKDEENKFNVLSKNKKRSVLEGIHKEVQEENIKEKSDADKNIKDDNKKTIAIKIKNEKNITESDDNTQDEEIEKLSNDLIALTDIKNKEGKELTNELISEENKELNNKVDSINSEENKELISEVDSENSDKNGSNASFYSGSMVEKKKFHNLESSEESLKEIEEEDKNNSKTKLYDQAEKGSSVTNTISSVLGKIDKEKLKSAFSNVTSKVNQFITAGEDSDGDNLNDINDTNNTNNNLNYINNTNNNLNDINDNNTLCNISNVHDEDKISEKDSIFNDEWEEEVEDSQKTQKEEEHVGSNASFLTSESLEKKNLDEIFEKNEEQSSWESNDGVVLKNEEENNKDNQSENSEDNQSENSEDNQSENSEDNQSENSEDNHTENSEEWGSA</sequence>
<keyword evidence="10" id="KW-1185">Reference proteome</keyword>
<dbReference type="STRING" id="646526.A0A1W0E830"/>
<evidence type="ECO:0000256" key="6">
    <source>
        <dbReference type="ARBA" id="ARBA00023136"/>
    </source>
</evidence>
<feature type="transmembrane region" description="Helical" evidence="8">
    <location>
        <begin position="144"/>
        <end position="165"/>
    </location>
</feature>
<dbReference type="EMBL" id="MNPJ01000010">
    <property type="protein sequence ID" value="OQS55362.1"/>
    <property type="molecule type" value="Genomic_DNA"/>
</dbReference>
<reference evidence="9 10" key="1">
    <citation type="journal article" date="2017" name="Environ. Microbiol.">
        <title>Decay of the glycolytic pathway and adaptation to intranuclear parasitism within Enterocytozoonidae microsporidia.</title>
        <authorList>
            <person name="Wiredu Boakye D."/>
            <person name="Jaroenlak P."/>
            <person name="Prachumwat A."/>
            <person name="Williams T.A."/>
            <person name="Bateman K.S."/>
            <person name="Itsathitphaisarn O."/>
            <person name="Sritunyalucksana K."/>
            <person name="Paszkiewicz K.H."/>
            <person name="Moore K.A."/>
            <person name="Stentiford G.D."/>
            <person name="Williams B.A."/>
        </authorList>
    </citation>
    <scope>NUCLEOTIDE SEQUENCE [LARGE SCALE GENOMIC DNA]</scope>
    <source>
        <strain evidence="9 10">TH1</strain>
    </source>
</reference>
<keyword evidence="5 8" id="KW-1133">Transmembrane helix</keyword>
<evidence type="ECO:0000256" key="1">
    <source>
        <dbReference type="ARBA" id="ARBA00004477"/>
    </source>
</evidence>
<evidence type="ECO:0000256" key="8">
    <source>
        <dbReference type="SAM" id="Phobius"/>
    </source>
</evidence>
<comment type="subcellular location">
    <subcellularLocation>
        <location evidence="1">Endoplasmic reticulum membrane</location>
        <topology evidence="1">Multi-pass membrane protein</topology>
    </subcellularLocation>
</comment>
<comment type="caution">
    <text evidence="9">The sequence shown here is derived from an EMBL/GenBank/DDBJ whole genome shotgun (WGS) entry which is preliminary data.</text>
</comment>